<dbReference type="Pfam" id="PF07431">
    <property type="entry name" value="DUF1512"/>
    <property type="match status" value="1"/>
</dbReference>
<name>A0A832V3H3_9ARCH</name>
<evidence type="ECO:0000259" key="3">
    <source>
        <dbReference type="Pfam" id="PF23542"/>
    </source>
</evidence>
<feature type="domain" description="DUF1512" evidence="3">
    <location>
        <begin position="171"/>
        <end position="341"/>
    </location>
</feature>
<dbReference type="EMBL" id="DVAB01000021">
    <property type="protein sequence ID" value="HIK00312.1"/>
    <property type="molecule type" value="Genomic_DNA"/>
</dbReference>
<keyword evidence="5" id="KW-1185">Reference proteome</keyword>
<evidence type="ECO:0000313" key="4">
    <source>
        <dbReference type="EMBL" id="HIK00312.1"/>
    </source>
</evidence>
<dbReference type="AlphaFoldDB" id="A0A832V3H3"/>
<evidence type="ECO:0000259" key="2">
    <source>
        <dbReference type="Pfam" id="PF07431"/>
    </source>
</evidence>
<dbReference type="InterPro" id="IPR056461">
    <property type="entry name" value="DUF1512_C"/>
</dbReference>
<gene>
    <name evidence="4" type="ORF">H1016_02100</name>
</gene>
<dbReference type="InterPro" id="IPR056460">
    <property type="entry name" value="DUF1512_N"/>
</dbReference>
<accession>A0A832V3H3</accession>
<dbReference type="Pfam" id="PF23542">
    <property type="entry name" value="DUF1512_C"/>
    <property type="match status" value="1"/>
</dbReference>
<organism evidence="4 5">
    <name type="scientific">Candidatus Naiadarchaeum limnaeum</name>
    <dbReference type="NCBI Taxonomy" id="2756139"/>
    <lineage>
        <taxon>Archaea</taxon>
        <taxon>Candidatus Undinarchaeota</taxon>
        <taxon>Candidatus Undinarchaeia</taxon>
        <taxon>Candidatus Naiadarchaeales</taxon>
        <taxon>Candidatus Naiadarchaeaceae</taxon>
        <taxon>Candidatus Naiadarchaeum</taxon>
    </lineage>
</organism>
<feature type="region of interest" description="Disordered" evidence="1">
    <location>
        <begin position="361"/>
        <end position="380"/>
    </location>
</feature>
<protein>
    <submittedName>
        <fullName evidence="4">DUF1512 family protein</fullName>
    </submittedName>
</protein>
<evidence type="ECO:0000313" key="5">
    <source>
        <dbReference type="Proteomes" id="UP000646946"/>
    </source>
</evidence>
<proteinExistence type="predicted"/>
<dbReference type="Proteomes" id="UP000646946">
    <property type="component" value="Unassembled WGS sequence"/>
</dbReference>
<evidence type="ECO:0000256" key="1">
    <source>
        <dbReference type="SAM" id="MobiDB-lite"/>
    </source>
</evidence>
<dbReference type="InterPro" id="IPR009995">
    <property type="entry name" value="DUF1512"/>
</dbReference>
<comment type="caution">
    <text evidence="4">The sequence shown here is derived from an EMBL/GenBank/DDBJ whole genome shotgun (WGS) entry which is preliminary data.</text>
</comment>
<sequence length="406" mass="44518">MVFIFLGPRIYLWQALAKIEASAQKLEKIAADGRKSVFKFSSKHGGKSKDAKKRIDHFMDFFMIPPVDLDPFGIMKKLEHLVRGTEDRFKKAAHEIAPKANSEEVMDVYMGLQAAVTINMIAKIVRHWAELMKKFKNFQFAMIFQMQLPIIEKLVEAEEKGLNAFLNGEAIGDGAGPLVIASLLDKEGKEIAEDVISASKKMWGHNITFVKARGPGGRLGELGDAVLKLSKRNRKLGKIITIDAAQKLEGEKTGSVAEGIGVAIGGVGIERAKIEEIAVKYNIPLDAIAIKMSPFEAISPMPTEVADSIAGATELVKERVLDTKKGSQIIVVGVGNTCGIPNTKKNLKNVLKKIKTRAKKMKEQEKEEESGWFLAPSGKKKGEDTGEGLFANMINFLFARIGMPAV</sequence>
<dbReference type="PIRSF" id="PIRSF016495">
    <property type="entry name" value="UCP016495"/>
    <property type="match status" value="1"/>
</dbReference>
<reference evidence="4 5" key="1">
    <citation type="journal article" name="Nat. Commun.">
        <title>Undinarchaeota illuminate DPANN phylogeny and the impact of gene transfer on archaeal evolution.</title>
        <authorList>
            <person name="Dombrowski N."/>
            <person name="Williams T.A."/>
            <person name="Sun J."/>
            <person name="Woodcroft B.J."/>
            <person name="Lee J.H."/>
            <person name="Minh B.Q."/>
            <person name="Rinke C."/>
            <person name="Spang A."/>
        </authorList>
    </citation>
    <scope>NUCLEOTIDE SEQUENCE [LARGE SCALE GENOMIC DNA]</scope>
    <source>
        <strain evidence="4">MAG_bin1129</strain>
    </source>
</reference>
<feature type="domain" description="DUF1512" evidence="2">
    <location>
        <begin position="3"/>
        <end position="166"/>
    </location>
</feature>